<dbReference type="Proteomes" id="UP001152797">
    <property type="component" value="Unassembled WGS sequence"/>
</dbReference>
<proteinExistence type="predicted"/>
<dbReference type="InterPro" id="IPR000408">
    <property type="entry name" value="Reg_chr_condens"/>
</dbReference>
<dbReference type="PROSITE" id="PS00626">
    <property type="entry name" value="RCC1_2"/>
    <property type="match status" value="1"/>
</dbReference>
<dbReference type="AlphaFoldDB" id="A0A9P1DXC8"/>
<feature type="repeat" description="RCC1" evidence="2">
    <location>
        <begin position="699"/>
        <end position="744"/>
    </location>
</feature>
<dbReference type="PANTHER" id="PTHR22870:SF408">
    <property type="entry name" value="OS09G0560450 PROTEIN"/>
    <property type="match status" value="1"/>
</dbReference>
<dbReference type="Pfam" id="PF00415">
    <property type="entry name" value="RCC1"/>
    <property type="match status" value="4"/>
</dbReference>
<protein>
    <submittedName>
        <fullName evidence="6">Ultraviolet-B receptor UVR8 (Protein UV-B RESISTANCE 8) (RCC1 domain-containing protein UVR8)</fullName>
    </submittedName>
</protein>
<dbReference type="PANTHER" id="PTHR22870">
    <property type="entry name" value="REGULATOR OF CHROMOSOME CONDENSATION"/>
    <property type="match status" value="1"/>
</dbReference>
<sequence>MGAMRSMHFALLILAELIYRAACVAESVQLHLKSLEAVELLKNRIGKALRSTCTFTGIALSYHCNTVADADAGDAEGQLLSFRVDCRAAEGDFQNITLYDATPPFCGWLSYRKYGNTSDIEVPTTPWLPLIADYIVTMQKGDVVDIQCVPLPFQLRPREHSHVIPPNTKKAKMYFYLLTDGQINSRQQLPAIQFNMRYPSLDFQACADALAQAYQWTMTLKRSMNYSHWVLFSAPSLEVPRIFPKVDLCCEQRGEIFKMGDYLKVRLLEAGGQLLFNRPYEMVKLDPEFSQNISSFNSYAVELKLEVNANALPRGTKSIMVKLGVSLPEFVPELVFTLMLPVHTGWGPQDDSKALGSWSRWLMLLAILILLVVAVCYVFRELPGHPGHPGHSGPQASCRSGTVPRVAALCRGSARSCAEVTRLWRWGATEGRLLTQVEAPEISTEPTLVEDIKGVSAAACGSSHSAFVSGGRLFTYGSNKNSQLGHEDSDPSPVEGLENVRQVALGAFHSACVLEDGSLWTWGWGGGFFHGVGALGLGHSETQLRPSCVEHFRRENMKIRMVTCGAQHTVVLTEDGHLYATGKGDFGRLGRGDTNDEVDFHVIDYFEHTDDSILEPGDPARICKVACGENFSAAMSEQGELWVWGRNDYGQLGLGEEAMGDMYSAERFPRLVRALPLEGHKVVDFACGEHHVICVTSEGQLFEWGDRSWLEPHRVLPPQIEDEDFHRIVKVAAGDKCSFALTESGKLFTWGSKSSGCLALGPESPKNVVEPSPINPEVFKHQKVVDIVASKYRCLAISDESQYVS</sequence>
<organism evidence="4">
    <name type="scientific">Cladocopium goreaui</name>
    <dbReference type="NCBI Taxonomy" id="2562237"/>
    <lineage>
        <taxon>Eukaryota</taxon>
        <taxon>Sar</taxon>
        <taxon>Alveolata</taxon>
        <taxon>Dinophyceae</taxon>
        <taxon>Suessiales</taxon>
        <taxon>Symbiodiniaceae</taxon>
        <taxon>Cladocopium</taxon>
    </lineage>
</organism>
<dbReference type="SUPFAM" id="SSF50985">
    <property type="entry name" value="RCC1/BLIP-II"/>
    <property type="match status" value="1"/>
</dbReference>
<evidence type="ECO:0000313" key="5">
    <source>
        <dbReference type="EMBL" id="CAL1169923.1"/>
    </source>
</evidence>
<evidence type="ECO:0000256" key="2">
    <source>
        <dbReference type="PROSITE-ProRule" id="PRU00235"/>
    </source>
</evidence>
<evidence type="ECO:0000313" key="7">
    <source>
        <dbReference type="Proteomes" id="UP001152797"/>
    </source>
</evidence>
<keyword evidence="7" id="KW-1185">Reference proteome</keyword>
<evidence type="ECO:0000256" key="1">
    <source>
        <dbReference type="ARBA" id="ARBA00022737"/>
    </source>
</evidence>
<accession>A0A9P1DXC8</accession>
<keyword evidence="6" id="KW-0675">Receptor</keyword>
<dbReference type="InterPro" id="IPR009091">
    <property type="entry name" value="RCC1/BLIP-II"/>
</dbReference>
<keyword evidence="1" id="KW-0677">Repeat</keyword>
<reference evidence="4" key="1">
    <citation type="submission" date="2022-10" db="EMBL/GenBank/DDBJ databases">
        <authorList>
            <person name="Chen Y."/>
            <person name="Dougan E. K."/>
            <person name="Chan C."/>
            <person name="Rhodes N."/>
            <person name="Thang M."/>
        </authorList>
    </citation>
    <scope>NUCLEOTIDE SEQUENCE</scope>
</reference>
<feature type="repeat" description="RCC1" evidence="2">
    <location>
        <begin position="745"/>
        <end position="800"/>
    </location>
</feature>
<dbReference type="PRINTS" id="PR00633">
    <property type="entry name" value="RCCNDNSATION"/>
</dbReference>
<dbReference type="Pfam" id="PF13540">
    <property type="entry name" value="RCC1_2"/>
    <property type="match status" value="1"/>
</dbReference>
<dbReference type="EMBL" id="CAMXCT010006590">
    <property type="protein sequence ID" value="CAI4016548.1"/>
    <property type="molecule type" value="Genomic_DNA"/>
</dbReference>
<evidence type="ECO:0000313" key="6">
    <source>
        <dbReference type="EMBL" id="CAL4803860.1"/>
    </source>
</evidence>
<dbReference type="EMBL" id="CAMXCT020006590">
    <property type="protein sequence ID" value="CAL1169923.1"/>
    <property type="molecule type" value="Genomic_DNA"/>
</dbReference>
<dbReference type="OrthoDB" id="10256179at2759"/>
<evidence type="ECO:0000313" key="4">
    <source>
        <dbReference type="EMBL" id="CAI4016548.1"/>
    </source>
</evidence>
<feature type="repeat" description="RCC1" evidence="2">
    <location>
        <begin position="517"/>
        <end position="575"/>
    </location>
</feature>
<name>A0A9P1DXC8_9DINO</name>
<dbReference type="PROSITE" id="PS50012">
    <property type="entry name" value="RCC1_3"/>
    <property type="match status" value="6"/>
</dbReference>
<dbReference type="EMBL" id="CAMXCT030006590">
    <property type="protein sequence ID" value="CAL4803860.1"/>
    <property type="molecule type" value="Genomic_DNA"/>
</dbReference>
<gene>
    <name evidence="4" type="ORF">C1SCF055_LOCUS41277</name>
</gene>
<comment type="caution">
    <text evidence="4">The sequence shown here is derived from an EMBL/GenBank/DDBJ whole genome shotgun (WGS) entry which is preliminary data.</text>
</comment>
<feature type="repeat" description="RCC1" evidence="2">
    <location>
        <begin position="471"/>
        <end position="516"/>
    </location>
</feature>
<feature type="repeat" description="RCC1" evidence="2">
    <location>
        <begin position="639"/>
        <end position="698"/>
    </location>
</feature>
<reference evidence="5" key="2">
    <citation type="submission" date="2024-04" db="EMBL/GenBank/DDBJ databases">
        <authorList>
            <person name="Chen Y."/>
            <person name="Shah S."/>
            <person name="Dougan E. K."/>
            <person name="Thang M."/>
            <person name="Chan C."/>
        </authorList>
    </citation>
    <scope>NUCLEOTIDE SEQUENCE [LARGE SCALE GENOMIC DNA]</scope>
</reference>
<keyword evidence="3" id="KW-0732">Signal</keyword>
<dbReference type="Gene3D" id="2.130.10.30">
    <property type="entry name" value="Regulator of chromosome condensation 1/beta-lactamase-inhibitor protein II"/>
    <property type="match status" value="2"/>
</dbReference>
<feature type="repeat" description="RCC1" evidence="2">
    <location>
        <begin position="576"/>
        <end position="638"/>
    </location>
</feature>
<evidence type="ECO:0000256" key="3">
    <source>
        <dbReference type="SAM" id="SignalP"/>
    </source>
</evidence>
<feature type="signal peptide" evidence="3">
    <location>
        <begin position="1"/>
        <end position="25"/>
    </location>
</feature>
<dbReference type="InterPro" id="IPR051210">
    <property type="entry name" value="Ub_ligase/GEF_domain"/>
</dbReference>
<feature type="chain" id="PRO_5043271731" evidence="3">
    <location>
        <begin position="26"/>
        <end position="805"/>
    </location>
</feature>